<comment type="caution">
    <text evidence="2">The sequence shown here is derived from an EMBL/GenBank/DDBJ whole genome shotgun (WGS) entry which is preliminary data.</text>
</comment>
<protein>
    <submittedName>
        <fullName evidence="2">Uncharacterized protein</fullName>
    </submittedName>
</protein>
<keyword evidence="1" id="KW-0812">Transmembrane</keyword>
<keyword evidence="1" id="KW-1133">Transmembrane helix</keyword>
<sequence length="445" mass="50694">MKYLQGITSTSLNFPLRSHIVREKATGTPSSQETDTPFPNGLGSDTKLPCPGWYGVWLAEQFKQLPTRCFDIFHINQDTGDEDAHWKVFLVAFSTVAECIVASPSVTIDEIIAQLYDKGLMAEDVPVEQSQDYLHLVRYLVFCALGWQTMLFTPAPLGSLSQPVYHLAMDEREGCCEYTHMSLRQDTRACERESLSEFLMGFGLLLPPKNLCLNDNQEVQRAFNQQLEVDAKTFNAYNLTSIAGLRIKWVDALACHLELNSTTKEISLFRFPSFCEIALSAHESTGQGAIYSCATTSMLRCQWATEEEITHFLLEVLCSYRLLFGQTKRSRSLFRDLDPFTRVSKPSRDPLLNKLCSMRSCPAPGVTEKEMYYLPHDFPILRYRIVILQRHLATAAPRTWVQLWRDNRNSANWLTFWAVIFFGAFGSLMAFLQVLLQLVQMIKGD</sequence>
<dbReference type="VEuPathDB" id="FungiDB:P170DRAFT_479172"/>
<dbReference type="AlphaFoldDB" id="A0A2I2G048"/>
<dbReference type="EMBL" id="MSFO01000007">
    <property type="protein sequence ID" value="PLB46257.1"/>
    <property type="molecule type" value="Genomic_DNA"/>
</dbReference>
<name>A0A2I2G048_9EURO</name>
<evidence type="ECO:0000256" key="1">
    <source>
        <dbReference type="SAM" id="Phobius"/>
    </source>
</evidence>
<keyword evidence="1" id="KW-0472">Membrane</keyword>
<dbReference type="STRING" id="1392250.A0A2I2G048"/>
<gene>
    <name evidence="2" type="ORF">P170DRAFT_479172</name>
</gene>
<accession>A0A2I2G048</accession>
<proteinExistence type="predicted"/>
<evidence type="ECO:0000313" key="3">
    <source>
        <dbReference type="Proteomes" id="UP000234275"/>
    </source>
</evidence>
<reference evidence="2 3" key="1">
    <citation type="submission" date="2016-12" db="EMBL/GenBank/DDBJ databases">
        <title>The genomes of Aspergillus section Nigri reveals drivers in fungal speciation.</title>
        <authorList>
            <consortium name="DOE Joint Genome Institute"/>
            <person name="Vesth T.C."/>
            <person name="Nybo J."/>
            <person name="Theobald S."/>
            <person name="Brandl J."/>
            <person name="Frisvad J.C."/>
            <person name="Nielsen K.F."/>
            <person name="Lyhne E.K."/>
            <person name="Kogle M.E."/>
            <person name="Kuo A."/>
            <person name="Riley R."/>
            <person name="Clum A."/>
            <person name="Nolan M."/>
            <person name="Lipzen A."/>
            <person name="Salamov A."/>
            <person name="Henrissat B."/>
            <person name="Wiebenga A."/>
            <person name="De Vries R.P."/>
            <person name="Grigoriev I.V."/>
            <person name="Mortensen U.H."/>
            <person name="Andersen M.R."/>
            <person name="Baker S.E."/>
        </authorList>
    </citation>
    <scope>NUCLEOTIDE SEQUENCE [LARGE SCALE GENOMIC DNA]</scope>
    <source>
        <strain evidence="2 3">IBT 23096</strain>
    </source>
</reference>
<dbReference type="OrthoDB" id="5428890at2759"/>
<feature type="transmembrane region" description="Helical" evidence="1">
    <location>
        <begin position="413"/>
        <end position="436"/>
    </location>
</feature>
<dbReference type="RefSeq" id="XP_024701559.1">
    <property type="nucleotide sequence ID" value="XM_024853638.1"/>
</dbReference>
<keyword evidence="3" id="KW-1185">Reference proteome</keyword>
<dbReference type="Proteomes" id="UP000234275">
    <property type="component" value="Unassembled WGS sequence"/>
</dbReference>
<organism evidence="2 3">
    <name type="scientific">Aspergillus steynii IBT 23096</name>
    <dbReference type="NCBI Taxonomy" id="1392250"/>
    <lineage>
        <taxon>Eukaryota</taxon>
        <taxon>Fungi</taxon>
        <taxon>Dikarya</taxon>
        <taxon>Ascomycota</taxon>
        <taxon>Pezizomycotina</taxon>
        <taxon>Eurotiomycetes</taxon>
        <taxon>Eurotiomycetidae</taxon>
        <taxon>Eurotiales</taxon>
        <taxon>Aspergillaceae</taxon>
        <taxon>Aspergillus</taxon>
        <taxon>Aspergillus subgen. Circumdati</taxon>
    </lineage>
</organism>
<dbReference type="GeneID" id="36561336"/>
<evidence type="ECO:0000313" key="2">
    <source>
        <dbReference type="EMBL" id="PLB46257.1"/>
    </source>
</evidence>